<evidence type="ECO:0000313" key="1">
    <source>
        <dbReference type="EMBL" id="VAX36596.1"/>
    </source>
</evidence>
<gene>
    <name evidence="1" type="ORF">MNBD_UNCLBAC01-1184</name>
</gene>
<organism evidence="1">
    <name type="scientific">hydrothermal vent metagenome</name>
    <dbReference type="NCBI Taxonomy" id="652676"/>
    <lineage>
        <taxon>unclassified sequences</taxon>
        <taxon>metagenomes</taxon>
        <taxon>ecological metagenomes</taxon>
    </lineage>
</organism>
<name>A0A3B1D118_9ZZZZ</name>
<protein>
    <recommendedName>
        <fullName evidence="2">DUF1735 domain-containing protein</fullName>
    </recommendedName>
</protein>
<dbReference type="AlphaFoldDB" id="A0A3B1D118"/>
<accession>A0A3B1D118</accession>
<reference evidence="1" key="1">
    <citation type="submission" date="2018-06" db="EMBL/GenBank/DDBJ databases">
        <authorList>
            <person name="Zhirakovskaya E."/>
        </authorList>
    </citation>
    <scope>NUCLEOTIDE SEQUENCE</scope>
</reference>
<dbReference type="EMBL" id="UOGJ01000101">
    <property type="protein sequence ID" value="VAX36596.1"/>
    <property type="molecule type" value="Genomic_DNA"/>
</dbReference>
<proteinExistence type="predicted"/>
<sequence>MKKYKYLLIFALGAFTLSSCFDDEVVSDQFGAGSNLVGFTDDATGMNLTAVADGNEYEFDIKMMTKGARLQDVSNAVTATISIDASSTAIEGTHFRLDSKSIILSPDNNLLGLLPITMITTGINPPLDEDPVVVLNIESVSGDGSVVVNGKQLKAKLLYLCNSDLAGDYALTVDYWRFGALVGTYNFTDTFTKTGDGQYRTNTVGAWFGTSIGGDAGFTFIDVCDQITIPAQNLVNLYSNIVEGVAGKSSVDPLTGDIYMEYTVCATDCREYYANYVKL</sequence>
<evidence type="ECO:0008006" key="2">
    <source>
        <dbReference type="Google" id="ProtNLM"/>
    </source>
</evidence>
<dbReference type="PROSITE" id="PS51257">
    <property type="entry name" value="PROKAR_LIPOPROTEIN"/>
    <property type="match status" value="1"/>
</dbReference>